<evidence type="ECO:0000313" key="2">
    <source>
        <dbReference type="Proteomes" id="UP000655589"/>
    </source>
</evidence>
<dbReference type="EMBL" id="BMPT01000001">
    <property type="protein sequence ID" value="GGM09874.1"/>
    <property type="molecule type" value="Genomic_DNA"/>
</dbReference>
<gene>
    <name evidence="1" type="ORF">GCM10010102_02170</name>
</gene>
<keyword evidence="2" id="KW-1185">Reference proteome</keyword>
<accession>A0A8H9GDC5</accession>
<sequence length="178" mass="18360">MTGTARTLRSTPVRIAALGLATTGLCAGGVGLAFANPASALGQAVGGAAHAAGVDWADLPGGYTEAQYAAFWDAGFTPLDQIALEELWNLGETETKSRAGQLILDGEPLPFEPGTHAVDVPTEEESAAAEAFVRAGYTPQDVEELSALWGTEYVETKFRAGQLLLDGEELPLGAPSGS</sequence>
<protein>
    <submittedName>
        <fullName evidence="1">Uncharacterized protein</fullName>
    </submittedName>
</protein>
<name>A0A8H9GDC5_9MICO</name>
<dbReference type="RefSeq" id="WP_171106438.1">
    <property type="nucleotide sequence ID" value="NZ_BMPT01000001.1"/>
</dbReference>
<dbReference type="AlphaFoldDB" id="A0A8H9GDC5"/>
<dbReference type="Proteomes" id="UP000655589">
    <property type="component" value="Unassembled WGS sequence"/>
</dbReference>
<reference evidence="1" key="1">
    <citation type="journal article" date="2014" name="Int. J. Syst. Evol. Microbiol.">
        <title>Complete genome sequence of Corynebacterium casei LMG S-19264T (=DSM 44701T), isolated from a smear-ripened cheese.</title>
        <authorList>
            <consortium name="US DOE Joint Genome Institute (JGI-PGF)"/>
            <person name="Walter F."/>
            <person name="Albersmeier A."/>
            <person name="Kalinowski J."/>
            <person name="Ruckert C."/>
        </authorList>
    </citation>
    <scope>NUCLEOTIDE SEQUENCE</scope>
    <source>
        <strain evidence="1">JCM 3051</strain>
    </source>
</reference>
<reference evidence="1" key="2">
    <citation type="submission" date="2020-09" db="EMBL/GenBank/DDBJ databases">
        <authorList>
            <person name="Sun Q."/>
            <person name="Ohkuma M."/>
        </authorList>
    </citation>
    <scope>NUCLEOTIDE SEQUENCE</scope>
    <source>
        <strain evidence="1">JCM 3051</strain>
    </source>
</reference>
<proteinExistence type="predicted"/>
<evidence type="ECO:0000313" key="1">
    <source>
        <dbReference type="EMBL" id="GGM09874.1"/>
    </source>
</evidence>
<comment type="caution">
    <text evidence="1">The sequence shown here is derived from an EMBL/GenBank/DDBJ whole genome shotgun (WGS) entry which is preliminary data.</text>
</comment>
<organism evidence="1 2">
    <name type="scientific">Promicromonospora citrea</name>
    <dbReference type="NCBI Taxonomy" id="43677"/>
    <lineage>
        <taxon>Bacteria</taxon>
        <taxon>Bacillati</taxon>
        <taxon>Actinomycetota</taxon>
        <taxon>Actinomycetes</taxon>
        <taxon>Micrococcales</taxon>
        <taxon>Promicromonosporaceae</taxon>
        <taxon>Promicromonospora</taxon>
    </lineage>
</organism>